<evidence type="ECO:0000313" key="10">
    <source>
        <dbReference type="Proteomes" id="UP000694560"/>
    </source>
</evidence>
<keyword evidence="10" id="KW-1185">Reference proteome</keyword>
<dbReference type="InterPro" id="IPR045716">
    <property type="entry name" value="CHRDL_1/2_C"/>
</dbReference>
<dbReference type="Proteomes" id="UP000694560">
    <property type="component" value="Unplaced"/>
</dbReference>
<dbReference type="GO" id="GO:0030154">
    <property type="term" value="P:cell differentiation"/>
    <property type="evidence" value="ECO:0007669"/>
    <property type="project" value="TreeGrafter"/>
</dbReference>
<keyword evidence="4" id="KW-0732">Signal</keyword>
<dbReference type="Pfam" id="PF19548">
    <property type="entry name" value="CHRDL_1_2_C"/>
    <property type="match status" value="1"/>
</dbReference>
<evidence type="ECO:0000256" key="7">
    <source>
        <dbReference type="SAM" id="MobiDB-lite"/>
    </source>
</evidence>
<name>A0A8C5TT59_9PASS</name>
<accession>A0A8C5TT59</accession>
<dbReference type="SUPFAM" id="SSF57603">
    <property type="entry name" value="FnI-like domain"/>
    <property type="match status" value="2"/>
</dbReference>
<dbReference type="PROSITE" id="PS01208">
    <property type="entry name" value="VWFC_1"/>
    <property type="match status" value="2"/>
</dbReference>
<dbReference type="Pfam" id="PF23334">
    <property type="entry name" value="VWC2L_2nd"/>
    <property type="match status" value="2"/>
</dbReference>
<dbReference type="OrthoDB" id="8173378at2759"/>
<feature type="domain" description="VWFC" evidence="8">
    <location>
        <begin position="107"/>
        <end position="173"/>
    </location>
</feature>
<dbReference type="Gene3D" id="6.20.200.20">
    <property type="match status" value="2"/>
</dbReference>
<proteinExistence type="predicted"/>
<evidence type="ECO:0000256" key="6">
    <source>
        <dbReference type="ARBA" id="ARBA00023180"/>
    </source>
</evidence>
<dbReference type="InterPro" id="IPR001007">
    <property type="entry name" value="VWF_dom"/>
</dbReference>
<evidence type="ECO:0000313" key="9">
    <source>
        <dbReference type="Ensembl" id="ENSMCSP00000011544.1"/>
    </source>
</evidence>
<dbReference type="PANTHER" id="PTHR46303">
    <property type="entry name" value="VWFC DOMAIN-CONTAINING PROTEIN"/>
    <property type="match status" value="1"/>
</dbReference>
<dbReference type="PROSITE" id="PS50184">
    <property type="entry name" value="VWFC_2"/>
    <property type="match status" value="2"/>
</dbReference>
<evidence type="ECO:0000256" key="5">
    <source>
        <dbReference type="ARBA" id="ARBA00022737"/>
    </source>
</evidence>
<organism evidence="9 10">
    <name type="scientific">Malurus cyaneus samueli</name>
    <dbReference type="NCBI Taxonomy" id="2593467"/>
    <lineage>
        <taxon>Eukaryota</taxon>
        <taxon>Metazoa</taxon>
        <taxon>Chordata</taxon>
        <taxon>Craniata</taxon>
        <taxon>Vertebrata</taxon>
        <taxon>Euteleostomi</taxon>
        <taxon>Archelosauria</taxon>
        <taxon>Archosauria</taxon>
        <taxon>Dinosauria</taxon>
        <taxon>Saurischia</taxon>
        <taxon>Theropoda</taxon>
        <taxon>Coelurosauria</taxon>
        <taxon>Aves</taxon>
        <taxon>Neognathae</taxon>
        <taxon>Neoaves</taxon>
        <taxon>Telluraves</taxon>
        <taxon>Australaves</taxon>
        <taxon>Passeriformes</taxon>
        <taxon>Meliphagoidea</taxon>
        <taxon>Maluridae</taxon>
        <taxon>Malurus</taxon>
    </lineage>
</organism>
<dbReference type="GO" id="GO:0030514">
    <property type="term" value="P:negative regulation of BMP signaling pathway"/>
    <property type="evidence" value="ECO:0007669"/>
    <property type="project" value="TreeGrafter"/>
</dbReference>
<keyword evidence="5" id="KW-0677">Repeat</keyword>
<evidence type="ECO:0000256" key="4">
    <source>
        <dbReference type="ARBA" id="ARBA00022729"/>
    </source>
</evidence>
<keyword evidence="6" id="KW-0325">Glycoprotein</keyword>
<feature type="region of interest" description="Disordered" evidence="7">
    <location>
        <begin position="1"/>
        <end position="27"/>
    </location>
</feature>
<dbReference type="AlphaFoldDB" id="A0A8C5TT59"/>
<feature type="compositionally biased region" description="Polar residues" evidence="7">
    <location>
        <begin position="10"/>
        <end position="24"/>
    </location>
</feature>
<evidence type="ECO:0000256" key="1">
    <source>
        <dbReference type="ARBA" id="ARBA00004613"/>
    </source>
</evidence>
<reference evidence="9" key="2">
    <citation type="submission" date="2025-09" db="UniProtKB">
        <authorList>
            <consortium name="Ensembl"/>
        </authorList>
    </citation>
    <scope>IDENTIFICATION</scope>
</reference>
<dbReference type="GO" id="GO:0005615">
    <property type="term" value="C:extracellular space"/>
    <property type="evidence" value="ECO:0007669"/>
    <property type="project" value="TreeGrafter"/>
</dbReference>
<dbReference type="SMART" id="SM00214">
    <property type="entry name" value="VWC"/>
    <property type="match status" value="2"/>
</dbReference>
<dbReference type="Ensembl" id="ENSMCST00000011844.1">
    <property type="protein sequence ID" value="ENSMCSP00000011544.1"/>
    <property type="gene ID" value="ENSMCSG00000008157.1"/>
</dbReference>
<evidence type="ECO:0000256" key="3">
    <source>
        <dbReference type="ARBA" id="ARBA00022525"/>
    </source>
</evidence>
<dbReference type="PANTHER" id="PTHR46303:SF3">
    <property type="entry name" value="CHORDIN-LIKE PROTEIN 2"/>
    <property type="match status" value="1"/>
</dbReference>
<keyword evidence="3" id="KW-0964">Secreted</keyword>
<feature type="domain" description="VWFC" evidence="8">
    <location>
        <begin position="29"/>
        <end position="94"/>
    </location>
</feature>
<dbReference type="GO" id="GO:0036122">
    <property type="term" value="F:BMP binding"/>
    <property type="evidence" value="ECO:0007669"/>
    <property type="project" value="TreeGrafter"/>
</dbReference>
<protein>
    <submittedName>
        <fullName evidence="9">Chordin like 2</fullName>
    </submittedName>
</protein>
<evidence type="ECO:0000259" key="8">
    <source>
        <dbReference type="PROSITE" id="PS50184"/>
    </source>
</evidence>
<comment type="subcellular location">
    <subcellularLocation>
        <location evidence="1">Secreted</location>
    </subcellularLocation>
</comment>
<dbReference type="InterPro" id="IPR045717">
    <property type="entry name" value="CHRDL1/2"/>
</dbReference>
<sequence length="373" mass="40872">MWAAAAVGSSVRTVPAPSTQSSARNRPDAFCDFNGKKYSPGESWHPYLEPQGMMYCIRCSCSENTNTRCYRIQCPAVPCANPVTDPEQCCPRCPEPPSPSGLRAPARSCRYNGTTFRQGELFSGGELFPGRQPNQCVQCSCSEGQIYCGLVTCPELLCSSPQSVPDSCCQVCKGDSRGEQGQEERERLRLGQGTLGLDVPGNSFPKGLSSPGSAECPSQRDLTPCGCGTWGHGTVVPWSFPNLMSWFFLNPRPGKDVSGRDISSAAAGEFRASGLDEVSPGCGSSPGRVLVYSFVPQRSDSPKDILRTVAIERDTADEVEIYNWKLMKGIFHLIQTKRISKQEFKQEAQNFRLITRTNEETKHWNVFQSDCGC</sequence>
<evidence type="ECO:0000256" key="2">
    <source>
        <dbReference type="ARBA" id="ARBA00022473"/>
    </source>
</evidence>
<keyword evidence="2" id="KW-0217">Developmental protein</keyword>
<reference evidence="9" key="1">
    <citation type="submission" date="2025-08" db="UniProtKB">
        <authorList>
            <consortium name="Ensembl"/>
        </authorList>
    </citation>
    <scope>IDENTIFICATION</scope>
</reference>